<keyword evidence="1" id="KW-0812">Transmembrane</keyword>
<evidence type="ECO:0008006" key="4">
    <source>
        <dbReference type="Google" id="ProtNLM"/>
    </source>
</evidence>
<comment type="caution">
    <text evidence="2">The sequence shown here is derived from an EMBL/GenBank/DDBJ whole genome shotgun (WGS) entry which is preliminary data.</text>
</comment>
<feature type="transmembrane region" description="Helical" evidence="1">
    <location>
        <begin position="250"/>
        <end position="273"/>
    </location>
</feature>
<keyword evidence="1" id="KW-0472">Membrane</keyword>
<reference evidence="3" key="1">
    <citation type="journal article" date="2019" name="Int. J. Syst. Evol. Microbiol.">
        <title>The Global Catalogue of Microorganisms (GCM) 10K type strain sequencing project: providing services to taxonomists for standard genome sequencing and annotation.</title>
        <authorList>
            <consortium name="The Broad Institute Genomics Platform"/>
            <consortium name="The Broad Institute Genome Sequencing Center for Infectious Disease"/>
            <person name="Wu L."/>
            <person name="Ma J."/>
        </authorList>
    </citation>
    <scope>NUCLEOTIDE SEQUENCE [LARGE SCALE GENOMIC DNA]</scope>
    <source>
        <strain evidence="3">CCUG 71848</strain>
    </source>
</reference>
<dbReference type="Proteomes" id="UP001597156">
    <property type="component" value="Unassembled WGS sequence"/>
</dbReference>
<feature type="transmembrane region" description="Helical" evidence="1">
    <location>
        <begin position="12"/>
        <end position="29"/>
    </location>
</feature>
<evidence type="ECO:0000256" key="1">
    <source>
        <dbReference type="SAM" id="Phobius"/>
    </source>
</evidence>
<keyword evidence="3" id="KW-1185">Reference proteome</keyword>
<evidence type="ECO:0000313" key="2">
    <source>
        <dbReference type="EMBL" id="MFD1125780.1"/>
    </source>
</evidence>
<gene>
    <name evidence="2" type="ORF">ACFQ22_10505</name>
</gene>
<dbReference type="RefSeq" id="WP_225419144.1">
    <property type="nucleotide sequence ID" value="NZ_JBHTLH010000038.1"/>
</dbReference>
<evidence type="ECO:0000313" key="3">
    <source>
        <dbReference type="Proteomes" id="UP001597156"/>
    </source>
</evidence>
<proteinExistence type="predicted"/>
<feature type="transmembrane region" description="Helical" evidence="1">
    <location>
        <begin position="444"/>
        <end position="465"/>
    </location>
</feature>
<feature type="transmembrane region" description="Helical" evidence="1">
    <location>
        <begin position="60"/>
        <end position="93"/>
    </location>
</feature>
<dbReference type="EMBL" id="JBHTLH010000038">
    <property type="protein sequence ID" value="MFD1125780.1"/>
    <property type="molecule type" value="Genomic_DNA"/>
</dbReference>
<accession>A0ABW3PNH7</accession>
<feature type="transmembrane region" description="Helical" evidence="1">
    <location>
        <begin position="225"/>
        <end position="243"/>
    </location>
</feature>
<sequence>MRLVAQSRRVAFLFAIFYGLTTYLVMEIITTQFGEFLSYPFIPLAFAGLYQAMFKDYRRWYLLVIGVIGIMYAHAPTSLIVIVALLIFYLIFFTEQPVNERLTRFFYLAISAIYTLILSLIVWGPLATLTLSQKLMRPEPQNLYKDPQNLFTLFNQSIANKGIGLILLFFLIFGFLFLKSMPKVGRLAYFGGIATLFVLSNLFPWNLIHHLPLIRGIEAIQSGHRIMPVVLMFLAAFGAYFINAKFNHHWLSACGLLIGFSFCLLNSFSYSALYPMNVTTSQNPFDNQFDRTSQPELSYKATPTHQIPRSNLNLQNYKVNNEDYNNQFPTDNGSGRTDYLPTTSGHYIDELANKAAILNGQSFKIAADSIQSGSNVITYHLQVPMKKATFLDLPFIRYTGMNYTVKFNGHPLKSSLSKRGTFKLRIPKTVNQATISIQSHGTKLGSLFSMLSLLGWLGLIVLGIFRKRRS</sequence>
<keyword evidence="1" id="KW-1133">Transmembrane helix</keyword>
<feature type="transmembrane region" description="Helical" evidence="1">
    <location>
        <begin position="158"/>
        <end position="178"/>
    </location>
</feature>
<feature type="transmembrane region" description="Helical" evidence="1">
    <location>
        <begin position="187"/>
        <end position="205"/>
    </location>
</feature>
<organism evidence="2 3">
    <name type="scientific">Lentilactobacillus raoultii</name>
    <dbReference type="NCBI Taxonomy" id="1987503"/>
    <lineage>
        <taxon>Bacteria</taxon>
        <taxon>Bacillati</taxon>
        <taxon>Bacillota</taxon>
        <taxon>Bacilli</taxon>
        <taxon>Lactobacillales</taxon>
        <taxon>Lactobacillaceae</taxon>
        <taxon>Lentilactobacillus</taxon>
    </lineage>
</organism>
<feature type="transmembrane region" description="Helical" evidence="1">
    <location>
        <begin position="105"/>
        <end position="126"/>
    </location>
</feature>
<protein>
    <recommendedName>
        <fullName evidence="4">Membrane protein YfhO</fullName>
    </recommendedName>
</protein>
<name>A0ABW3PNH7_9LACO</name>